<comment type="caution">
    <text evidence="2">The sequence shown here is derived from an EMBL/GenBank/DDBJ whole genome shotgun (WGS) entry which is preliminary data.</text>
</comment>
<name>A0A9D1U4Z9_9LACO</name>
<organism evidence="2 3">
    <name type="scientific">Candidatus Levilactobacillus faecigallinarum</name>
    <dbReference type="NCBI Taxonomy" id="2838638"/>
    <lineage>
        <taxon>Bacteria</taxon>
        <taxon>Bacillati</taxon>
        <taxon>Bacillota</taxon>
        <taxon>Bacilli</taxon>
        <taxon>Lactobacillales</taxon>
        <taxon>Lactobacillaceae</taxon>
        <taxon>Levilactobacillus</taxon>
    </lineage>
</organism>
<evidence type="ECO:0000256" key="1">
    <source>
        <dbReference type="SAM" id="Phobius"/>
    </source>
</evidence>
<keyword evidence="1" id="KW-0472">Membrane</keyword>
<feature type="transmembrane region" description="Helical" evidence="1">
    <location>
        <begin position="6"/>
        <end position="29"/>
    </location>
</feature>
<gene>
    <name evidence="2" type="ORF">H9875_01810</name>
</gene>
<evidence type="ECO:0000313" key="2">
    <source>
        <dbReference type="EMBL" id="HIW71340.1"/>
    </source>
</evidence>
<sequence length="119" mass="13214">MEIGPLSEWVAAAAELLAVGVALFLPYYTARQARKHRQRGLRLLLQHLVQAAVDQEPDSIRSLDLFLKITFLGNNDPNNDQLLLIGNQILDVLRQADLSATDQRQRVTGLLGTLSLTLN</sequence>
<protein>
    <submittedName>
        <fullName evidence="2">Uncharacterized protein</fullName>
    </submittedName>
</protein>
<evidence type="ECO:0000313" key="3">
    <source>
        <dbReference type="Proteomes" id="UP000886822"/>
    </source>
</evidence>
<keyword evidence="1" id="KW-1133">Transmembrane helix</keyword>
<reference evidence="2" key="1">
    <citation type="journal article" date="2021" name="PeerJ">
        <title>Extensive microbial diversity within the chicken gut microbiome revealed by metagenomics and culture.</title>
        <authorList>
            <person name="Gilroy R."/>
            <person name="Ravi A."/>
            <person name="Getino M."/>
            <person name="Pursley I."/>
            <person name="Horton D.L."/>
            <person name="Alikhan N.F."/>
            <person name="Baker D."/>
            <person name="Gharbi K."/>
            <person name="Hall N."/>
            <person name="Watson M."/>
            <person name="Adriaenssens E.M."/>
            <person name="Foster-Nyarko E."/>
            <person name="Jarju S."/>
            <person name="Secka A."/>
            <person name="Antonio M."/>
            <person name="Oren A."/>
            <person name="Chaudhuri R.R."/>
            <person name="La Ragione R."/>
            <person name="Hildebrand F."/>
            <person name="Pallen M.J."/>
        </authorList>
    </citation>
    <scope>NUCLEOTIDE SEQUENCE</scope>
    <source>
        <strain evidence="2">CHK173-259</strain>
    </source>
</reference>
<dbReference type="Proteomes" id="UP000886822">
    <property type="component" value="Unassembled WGS sequence"/>
</dbReference>
<reference evidence="2" key="2">
    <citation type="submission" date="2021-04" db="EMBL/GenBank/DDBJ databases">
        <authorList>
            <person name="Gilroy R."/>
        </authorList>
    </citation>
    <scope>NUCLEOTIDE SEQUENCE</scope>
    <source>
        <strain evidence="2">CHK173-259</strain>
    </source>
</reference>
<accession>A0A9D1U4Z9</accession>
<keyword evidence="1" id="KW-0812">Transmembrane</keyword>
<dbReference type="EMBL" id="DXGJ01000017">
    <property type="protein sequence ID" value="HIW71340.1"/>
    <property type="molecule type" value="Genomic_DNA"/>
</dbReference>
<dbReference type="AlphaFoldDB" id="A0A9D1U4Z9"/>
<proteinExistence type="predicted"/>